<feature type="signal peptide" evidence="2">
    <location>
        <begin position="1"/>
        <end position="17"/>
    </location>
</feature>
<dbReference type="AlphaFoldDB" id="A0A9P0HM18"/>
<evidence type="ECO:0000259" key="3">
    <source>
        <dbReference type="PROSITE" id="PS50948"/>
    </source>
</evidence>
<evidence type="ECO:0000313" key="5">
    <source>
        <dbReference type="Proteomes" id="UP001152798"/>
    </source>
</evidence>
<dbReference type="InterPro" id="IPR052774">
    <property type="entry name" value="Celegans_DevNeuronal_Protein"/>
</dbReference>
<dbReference type="PROSITE" id="PS50948">
    <property type="entry name" value="PAN"/>
    <property type="match status" value="4"/>
</dbReference>
<feature type="compositionally biased region" description="Gly residues" evidence="1">
    <location>
        <begin position="227"/>
        <end position="239"/>
    </location>
</feature>
<feature type="domain" description="Apple" evidence="3">
    <location>
        <begin position="388"/>
        <end position="474"/>
    </location>
</feature>
<dbReference type="PANTHER" id="PTHR47327">
    <property type="entry name" value="FI18240P1-RELATED"/>
    <property type="match status" value="1"/>
</dbReference>
<dbReference type="SUPFAM" id="SSF57414">
    <property type="entry name" value="Hairpin loop containing domain-like"/>
    <property type="match status" value="3"/>
</dbReference>
<feature type="compositionally biased region" description="Low complexity" evidence="1">
    <location>
        <begin position="1057"/>
        <end position="1078"/>
    </location>
</feature>
<dbReference type="PANTHER" id="PTHR47327:SF13">
    <property type="entry name" value="APPLE DOMAIN-CONTAINING PROTEIN"/>
    <property type="match status" value="1"/>
</dbReference>
<dbReference type="CDD" id="cd01099">
    <property type="entry name" value="PAN_AP_HGF"/>
    <property type="match status" value="3"/>
</dbReference>
<dbReference type="Proteomes" id="UP001152798">
    <property type="component" value="Chromosome 6"/>
</dbReference>
<sequence length="1078" mass="117947">MATTPFFLAVLVSACLAQQSGYSTDIECYERVAVGKRLNDTEVANSISVATVRQCEQECERTRCPAYSFGITSGGNGTCKLASEVPKLEPITDIDYDLFYKNPSCLNQSSCFKRMVVGRSLIERYVKRALLCDSLRSCEDACETETNFQCEGFNFKFDRDGKENRCQLTDTKSSKLDVTSDFNPDPSYDYYERDYSGPSRCFYRPGPYGGGPYGGYDYGGRPGGGYPGLPGPGYTGGRPGPSYSGGRPGPGYTGGRPGPGYSGGRPGPGYTGGRPGGGYPDGGGYPSGRPDGGYPDGRPGGGYPDDRPGDGYPGGGRPGGGRPGGLYPGGYRPGGYPDGGRPEGGYGRPPPPHRYPNDNALEPPQDNGYQYGGGAYELGSGGGLPDECFLRSRIGFKLARGVVLVALTVPSVYDCETECVNEKKFQCNIFSYRYSLSPTVPGHNCQLGSRSPSQVDIYNDILPDRDYDLYERNPSSKPNCQPKKYWGSECFERVRSGLKLKGAMVKYAMKVASLSECETACLYVPYFTCRAFSYRYGPPVIGESDDNCLLTDLPIPEMNGQTHLSIDPECELYHRGSYGHGCEISRYPDRGQLPPITIGAPGRPQPPAGEPYGPANEIPSTYLPPGKTPPSYYPNQKPAQGYLPPQRPGIGYVPPERPHGYIPPQPPQQSYPDQSFPHKHYPPKYDGAYPPSRKPDGYLPPKKYDGYYPPSRYDGYQPPQGAVNVHGQGYGYGNRPGETYLPPGKYGIDTKPRPRPSDQLCYIRYSSPARLLPSAIKNALWVPGEADCKEECTRARERTKFRCATISYKDGQCELSDVEQRDLRPGYDYLHDKEDFWMFTWDFGAPGCYMPPPPGKPPLLSEPHYPGDRGVEDTWARFTVNGIPCRAGTVCSQNHDIGVWTCPIDNGDWDYCCKSGHQCGYSDGFNYPWCYVGSSDREQWRPCSDTYSPYAHSGRKAHWPVAYLHREGPPNITVNHRPSIVESFLRSLEKSGFSSPKTAGDGSPKPRDAGGVTNEDSAMEKLLKWGKTALQNLTSSTIELQATAMTPLTTAQLPLDSSTTALPTTETSSSETTASTTS</sequence>
<dbReference type="SMART" id="SM00473">
    <property type="entry name" value="PAN_AP"/>
    <property type="match status" value="5"/>
</dbReference>
<dbReference type="GO" id="GO:0009653">
    <property type="term" value="P:anatomical structure morphogenesis"/>
    <property type="evidence" value="ECO:0007669"/>
    <property type="project" value="TreeGrafter"/>
</dbReference>
<feature type="region of interest" description="Disordered" evidence="1">
    <location>
        <begin position="593"/>
        <end position="699"/>
    </location>
</feature>
<feature type="region of interest" description="Disordered" evidence="1">
    <location>
        <begin position="1051"/>
        <end position="1078"/>
    </location>
</feature>
<feature type="region of interest" description="Disordered" evidence="1">
    <location>
        <begin position="991"/>
        <end position="1013"/>
    </location>
</feature>
<reference evidence="4" key="1">
    <citation type="submission" date="2022-01" db="EMBL/GenBank/DDBJ databases">
        <authorList>
            <person name="King R."/>
        </authorList>
    </citation>
    <scope>NUCLEOTIDE SEQUENCE</scope>
</reference>
<feature type="region of interest" description="Disordered" evidence="1">
    <location>
        <begin position="227"/>
        <end position="374"/>
    </location>
</feature>
<name>A0A9P0HM18_NEZVI</name>
<dbReference type="OrthoDB" id="6612892at2759"/>
<feature type="compositionally biased region" description="Gly residues" evidence="1">
    <location>
        <begin position="311"/>
        <end position="347"/>
    </location>
</feature>
<dbReference type="Pfam" id="PF00024">
    <property type="entry name" value="PAN_1"/>
    <property type="match status" value="3"/>
</dbReference>
<feature type="domain" description="Apple" evidence="3">
    <location>
        <begin position="111"/>
        <end position="195"/>
    </location>
</feature>
<evidence type="ECO:0000256" key="2">
    <source>
        <dbReference type="SAM" id="SignalP"/>
    </source>
</evidence>
<feature type="compositionally biased region" description="Gly residues" evidence="1">
    <location>
        <begin position="246"/>
        <end position="303"/>
    </location>
</feature>
<keyword evidence="5" id="KW-1185">Reference proteome</keyword>
<dbReference type="InterPro" id="IPR003609">
    <property type="entry name" value="Pan_app"/>
</dbReference>
<accession>A0A9P0HM18</accession>
<evidence type="ECO:0000313" key="4">
    <source>
        <dbReference type="EMBL" id="CAH1405180.1"/>
    </source>
</evidence>
<dbReference type="Gene3D" id="3.50.4.10">
    <property type="entry name" value="Hepatocyte Growth Factor"/>
    <property type="match status" value="3"/>
</dbReference>
<feature type="domain" description="Apple" evidence="3">
    <location>
        <begin position="28"/>
        <end position="105"/>
    </location>
</feature>
<protein>
    <recommendedName>
        <fullName evidence="3">Apple domain-containing protein</fullName>
    </recommendedName>
</protein>
<feature type="chain" id="PRO_5040400149" description="Apple domain-containing protein" evidence="2">
    <location>
        <begin position="18"/>
        <end position="1078"/>
    </location>
</feature>
<gene>
    <name evidence="4" type="ORF">NEZAVI_LOCUS13443</name>
</gene>
<keyword evidence="2" id="KW-0732">Signal</keyword>
<proteinExistence type="predicted"/>
<feature type="domain" description="Apple" evidence="3">
    <location>
        <begin position="490"/>
        <end position="577"/>
    </location>
</feature>
<dbReference type="EMBL" id="OV725082">
    <property type="protein sequence ID" value="CAH1405180.1"/>
    <property type="molecule type" value="Genomic_DNA"/>
</dbReference>
<organism evidence="4 5">
    <name type="scientific">Nezara viridula</name>
    <name type="common">Southern green stink bug</name>
    <name type="synonym">Cimex viridulus</name>
    <dbReference type="NCBI Taxonomy" id="85310"/>
    <lineage>
        <taxon>Eukaryota</taxon>
        <taxon>Metazoa</taxon>
        <taxon>Ecdysozoa</taxon>
        <taxon>Arthropoda</taxon>
        <taxon>Hexapoda</taxon>
        <taxon>Insecta</taxon>
        <taxon>Pterygota</taxon>
        <taxon>Neoptera</taxon>
        <taxon>Paraneoptera</taxon>
        <taxon>Hemiptera</taxon>
        <taxon>Heteroptera</taxon>
        <taxon>Panheteroptera</taxon>
        <taxon>Pentatomomorpha</taxon>
        <taxon>Pentatomoidea</taxon>
        <taxon>Pentatomidae</taxon>
        <taxon>Pentatominae</taxon>
        <taxon>Nezara</taxon>
    </lineage>
</organism>
<evidence type="ECO:0000256" key="1">
    <source>
        <dbReference type="SAM" id="MobiDB-lite"/>
    </source>
</evidence>